<dbReference type="SUPFAM" id="SSF53850">
    <property type="entry name" value="Periplasmic binding protein-like II"/>
    <property type="match status" value="1"/>
</dbReference>
<dbReference type="InterPro" id="IPR006311">
    <property type="entry name" value="TAT_signal"/>
</dbReference>
<organism evidence="4">
    <name type="scientific">uncultured Nocardioidaceae bacterium</name>
    <dbReference type="NCBI Taxonomy" id="253824"/>
    <lineage>
        <taxon>Bacteria</taxon>
        <taxon>Bacillati</taxon>
        <taxon>Actinomycetota</taxon>
        <taxon>Actinomycetes</taxon>
        <taxon>Propionibacteriales</taxon>
        <taxon>Nocardioidaceae</taxon>
        <taxon>environmental samples</taxon>
    </lineage>
</organism>
<name>A0A6J4L1U8_9ACTN</name>
<reference evidence="4" key="1">
    <citation type="submission" date="2020-02" db="EMBL/GenBank/DDBJ databases">
        <authorList>
            <person name="Meier V. D."/>
        </authorList>
    </citation>
    <scope>NUCLEOTIDE SEQUENCE</scope>
    <source>
        <strain evidence="4">AVDCRST_MAG29</strain>
    </source>
</reference>
<dbReference type="PANTHER" id="PTHR30061">
    <property type="entry name" value="MALTOSE-BINDING PERIPLASMIC PROTEIN"/>
    <property type="match status" value="1"/>
</dbReference>
<dbReference type="Pfam" id="PF01547">
    <property type="entry name" value="SBP_bac_1"/>
    <property type="match status" value="1"/>
</dbReference>
<keyword evidence="3" id="KW-0732">Signal</keyword>
<evidence type="ECO:0008006" key="5">
    <source>
        <dbReference type="Google" id="ProtNLM"/>
    </source>
</evidence>
<sequence>MKRSRSPLTVLDPSGLSRRRFLLVSGGSVAALVTGCGGGQGAPTSGEEEGVGGFSGGEYAGEALTLAYWNGFTGGDGPAMQALVKDFQAEHDLIAIKANTIDWPTFYQQLPAASQAGKGPDVGAMHLDQLPTNAVSNVIVPVDDLAESLGLEADQFAPVVWDAAIYDGQRYGIPLDVHTIAMYYNQEHFDKAGITEPPTDAASFDAALKKLQDAGYDQPFWMPNLWPHLPMFLSLLYQFGGEPYGEDGSEATFGSEAGVSALSWMRDQIDKGYSPENVNADAQYIAFKNGDTSITWDGIWQINDLQDTAKVDWALAPLPIIGTEPAAWGASHQFFLTSQAAEEQDRADASKTFIGWMSEQSAKWTEAGMIPALNSAREDAVFTESPQAALKEQIDYLRFLPSAPGLGGVTPETIEVALNQAILGRETPEEALATAQDDAQELLAKAREQYGL</sequence>
<dbReference type="GO" id="GO:0015768">
    <property type="term" value="P:maltose transport"/>
    <property type="evidence" value="ECO:0007669"/>
    <property type="project" value="TreeGrafter"/>
</dbReference>
<evidence type="ECO:0000256" key="2">
    <source>
        <dbReference type="ARBA" id="ARBA00022448"/>
    </source>
</evidence>
<evidence type="ECO:0000313" key="4">
    <source>
        <dbReference type="EMBL" id="CAA9319875.1"/>
    </source>
</evidence>
<dbReference type="Gene3D" id="3.40.190.10">
    <property type="entry name" value="Periplasmic binding protein-like II"/>
    <property type="match status" value="1"/>
</dbReference>
<proteinExistence type="inferred from homology"/>
<dbReference type="PROSITE" id="PS51318">
    <property type="entry name" value="TAT"/>
    <property type="match status" value="1"/>
</dbReference>
<dbReference type="GO" id="GO:1901982">
    <property type="term" value="F:maltose binding"/>
    <property type="evidence" value="ECO:0007669"/>
    <property type="project" value="TreeGrafter"/>
</dbReference>
<dbReference type="GO" id="GO:0042956">
    <property type="term" value="P:maltodextrin transmembrane transport"/>
    <property type="evidence" value="ECO:0007669"/>
    <property type="project" value="TreeGrafter"/>
</dbReference>
<accession>A0A6J4L1U8</accession>
<dbReference type="PANTHER" id="PTHR30061:SF50">
    <property type="entry name" value="MALTOSE_MALTODEXTRIN-BINDING PERIPLASMIC PROTEIN"/>
    <property type="match status" value="1"/>
</dbReference>
<comment type="similarity">
    <text evidence="1">Belongs to the bacterial solute-binding protein 1 family.</text>
</comment>
<dbReference type="EMBL" id="CADCUG010000028">
    <property type="protein sequence ID" value="CAA9319875.1"/>
    <property type="molecule type" value="Genomic_DNA"/>
</dbReference>
<protein>
    <recommendedName>
        <fullName evidence="5">ABC transporter, substrate-binding protein (Cluster 1, maltose/g3p/polyamine/iron)</fullName>
    </recommendedName>
</protein>
<dbReference type="CDD" id="cd14748">
    <property type="entry name" value="PBP2_UgpB"/>
    <property type="match status" value="1"/>
</dbReference>
<keyword evidence="2" id="KW-0813">Transport</keyword>
<evidence type="ECO:0000256" key="1">
    <source>
        <dbReference type="ARBA" id="ARBA00008520"/>
    </source>
</evidence>
<dbReference type="InterPro" id="IPR006059">
    <property type="entry name" value="SBP"/>
</dbReference>
<gene>
    <name evidence="4" type="ORF">AVDCRST_MAG29-454</name>
</gene>
<dbReference type="AlphaFoldDB" id="A0A6J4L1U8"/>
<dbReference type="GO" id="GO:0055052">
    <property type="term" value="C:ATP-binding cassette (ABC) transporter complex, substrate-binding subunit-containing"/>
    <property type="evidence" value="ECO:0007669"/>
    <property type="project" value="TreeGrafter"/>
</dbReference>
<evidence type="ECO:0000256" key="3">
    <source>
        <dbReference type="ARBA" id="ARBA00022729"/>
    </source>
</evidence>